<reference evidence="1 2" key="1">
    <citation type="submission" date="2015-02" db="EMBL/GenBank/DDBJ databases">
        <authorList>
            <person name="Ju K.-S."/>
            <person name="Doroghazi J.R."/>
            <person name="Metcalf W."/>
        </authorList>
    </citation>
    <scope>NUCLEOTIDE SEQUENCE [LARGE SCALE GENOMIC DNA]</scope>
    <source>
        <strain evidence="1 2">NRRL ISP-5550</strain>
    </source>
</reference>
<name>A0A0F4IU60_9ACTN</name>
<evidence type="ECO:0000313" key="1">
    <source>
        <dbReference type="EMBL" id="KJY25184.1"/>
    </source>
</evidence>
<organism evidence="1 2">
    <name type="scientific">Streptomyces katrae</name>
    <dbReference type="NCBI Taxonomy" id="68223"/>
    <lineage>
        <taxon>Bacteria</taxon>
        <taxon>Bacillati</taxon>
        <taxon>Actinomycetota</taxon>
        <taxon>Actinomycetes</taxon>
        <taxon>Kitasatosporales</taxon>
        <taxon>Streptomycetaceae</taxon>
        <taxon>Streptomyces</taxon>
    </lineage>
</organism>
<dbReference type="PATRIC" id="fig|68223.7.peg.3511"/>
<keyword evidence="2" id="KW-1185">Reference proteome</keyword>
<protein>
    <submittedName>
        <fullName evidence="1">Uncharacterized protein</fullName>
    </submittedName>
</protein>
<dbReference type="RefSeq" id="WP_045951345.1">
    <property type="nucleotide sequence ID" value="NZ_JZWV01001111.1"/>
</dbReference>
<evidence type="ECO:0000313" key="2">
    <source>
        <dbReference type="Proteomes" id="UP000033551"/>
    </source>
</evidence>
<gene>
    <name evidence="1" type="ORF">VR44_33185</name>
</gene>
<proteinExistence type="predicted"/>
<sequence length="117" mass="13020">MVPGLSGRTLAGIARLERRPSWPGPLFEAWRRWRALAYKPGPWVMYAEDDCCACCDPFAGADVREVLEAACLALPRRAARELRAVLAPLDARFLARTLPDPFTPPGDPWWTGRLDSA</sequence>
<dbReference type="Proteomes" id="UP000033551">
    <property type="component" value="Unassembled WGS sequence"/>
</dbReference>
<dbReference type="EMBL" id="JZWV01001111">
    <property type="protein sequence ID" value="KJY25184.1"/>
    <property type="molecule type" value="Genomic_DNA"/>
</dbReference>
<comment type="caution">
    <text evidence="1">The sequence shown here is derived from an EMBL/GenBank/DDBJ whole genome shotgun (WGS) entry which is preliminary data.</text>
</comment>
<accession>A0A0F4IU60</accession>
<dbReference type="AlphaFoldDB" id="A0A0F4IU60"/>